<dbReference type="OrthoDB" id="9811531at2"/>
<dbReference type="PATRIC" id="fig|1209989.3.peg.2740"/>
<accession>L0S465</accession>
<dbReference type="AlphaFoldDB" id="F4LRZ7"/>
<dbReference type="PANTHER" id="PTHR39450:SF1">
    <property type="entry name" value="DUF1667 DOMAIN-CONTAINING PROTEIN"/>
    <property type="match status" value="1"/>
</dbReference>
<sequence length="122" mass="13339">MADTQLICTSCPKECNLSISLQDDKIIKIQGNSCKKGIDYAQIEMTDPRRILTTTVLIKDSEHLLLPVRSSAPLPKDMLQEAAKITRGYKVTPPIKRGDVVIANILNSGVHIIASRSIPASI</sequence>
<name>F4LRZ7_TEPAE</name>
<dbReference type="KEGG" id="tae:TepiRe1_2382"/>
<protein>
    <recommendedName>
        <fullName evidence="3">DUF1667 domain-containing protein</fullName>
    </recommendedName>
</protein>
<dbReference type="KEGG" id="tep:TepRe1_2214"/>
<dbReference type="RefSeq" id="WP_013779255.1">
    <property type="nucleotide sequence ID" value="NC_015519.1"/>
</dbReference>
<dbReference type="InterPro" id="IPR012460">
    <property type="entry name" value="DUF1667"/>
</dbReference>
<dbReference type="HOGENOM" id="CLU_148086_0_0_9"/>
<evidence type="ECO:0000313" key="1">
    <source>
        <dbReference type="EMBL" id="CCP27224.1"/>
    </source>
</evidence>
<keyword evidence="2" id="KW-1185">Reference proteome</keyword>
<dbReference type="Pfam" id="PF07892">
    <property type="entry name" value="DUF1667"/>
    <property type="match status" value="1"/>
</dbReference>
<dbReference type="PANTHER" id="PTHR39450">
    <property type="entry name" value="MOLYBDOPTERIN OXIDOREDUCTASE, 4FE-4S CLUSTER-BINDING SUBUNIT"/>
    <property type="match status" value="1"/>
</dbReference>
<dbReference type="EMBL" id="HF563609">
    <property type="protein sequence ID" value="CCP27224.1"/>
    <property type="molecule type" value="Genomic_DNA"/>
</dbReference>
<proteinExistence type="predicted"/>
<gene>
    <name evidence="1" type="ordered locus">TEPIRE1_2382</name>
</gene>
<dbReference type="InterPro" id="IPR036593">
    <property type="entry name" value="CPE0013-like_sf"/>
</dbReference>
<reference evidence="2" key="1">
    <citation type="journal article" date="2013" name="Genome Announc.">
        <title>First genome sequence of a syntrophic acetate-oxidizing bacterium, Tepidanaerobacter acetatoxydans strain Re1.</title>
        <authorList>
            <person name="Manzoor S."/>
            <person name="Bongcam-Rudloff E."/>
            <person name="Schnurer A."/>
            <person name="Muller B."/>
        </authorList>
    </citation>
    <scope>NUCLEOTIDE SEQUENCE [LARGE SCALE GENOMIC DNA]</scope>
    <source>
        <strain evidence="2">Re1</strain>
    </source>
</reference>
<dbReference type="Proteomes" id="UP000010802">
    <property type="component" value="Chromosome"/>
</dbReference>
<dbReference type="STRING" id="1209989.TepRe1_2214"/>
<dbReference type="SUPFAM" id="SSF160148">
    <property type="entry name" value="CPE0013-like"/>
    <property type="match status" value="1"/>
</dbReference>
<dbReference type="Gene3D" id="3.10.530.10">
    <property type="entry name" value="CPE0013-like"/>
    <property type="match status" value="1"/>
</dbReference>
<organism evidence="1 2">
    <name type="scientific">Tepidanaerobacter acetatoxydans (strain DSM 21804 / JCM 16047 / Re1)</name>
    <dbReference type="NCBI Taxonomy" id="1209989"/>
    <lineage>
        <taxon>Bacteria</taxon>
        <taxon>Bacillati</taxon>
        <taxon>Bacillota</taxon>
        <taxon>Clostridia</taxon>
        <taxon>Thermosediminibacterales</taxon>
        <taxon>Tepidanaerobacteraceae</taxon>
        <taxon>Tepidanaerobacter</taxon>
    </lineage>
</organism>
<evidence type="ECO:0008006" key="3">
    <source>
        <dbReference type="Google" id="ProtNLM"/>
    </source>
</evidence>
<accession>F4LRZ7</accession>
<dbReference type="eggNOG" id="COG3862">
    <property type="taxonomic scope" value="Bacteria"/>
</dbReference>
<evidence type="ECO:0000313" key="2">
    <source>
        <dbReference type="Proteomes" id="UP000010802"/>
    </source>
</evidence>